<evidence type="ECO:0000256" key="1">
    <source>
        <dbReference type="SAM" id="MobiDB-lite"/>
    </source>
</evidence>
<dbReference type="EMBL" id="BOLY01000001">
    <property type="protein sequence ID" value="GIZ38331.1"/>
    <property type="molecule type" value="Genomic_DNA"/>
</dbReference>
<dbReference type="SMART" id="SM00382">
    <property type="entry name" value="AAA"/>
    <property type="match status" value="1"/>
</dbReference>
<dbReference type="Gene3D" id="3.40.50.300">
    <property type="entry name" value="P-loop containing nucleotide triphosphate hydrolases"/>
    <property type="match status" value="1"/>
</dbReference>
<evidence type="ECO:0000259" key="2">
    <source>
        <dbReference type="SMART" id="SM00382"/>
    </source>
</evidence>
<dbReference type="Pfam" id="PF00004">
    <property type="entry name" value="AAA"/>
    <property type="match status" value="1"/>
</dbReference>
<dbReference type="Pfam" id="PF22942">
    <property type="entry name" value="DUF7025"/>
    <property type="match status" value="1"/>
</dbReference>
<reference evidence="3 4" key="1">
    <citation type="submission" date="2021-01" db="EMBL/GenBank/DDBJ databases">
        <title>Cercospora kikuchii MAFF 305040 whole genome shotgun sequence.</title>
        <authorList>
            <person name="Kashiwa T."/>
            <person name="Suzuki T."/>
        </authorList>
    </citation>
    <scope>NUCLEOTIDE SEQUENCE [LARGE SCALE GENOMIC DNA]</scope>
    <source>
        <strain evidence="3 4">MAFF 305040</strain>
    </source>
</reference>
<dbReference type="GO" id="GO:0016887">
    <property type="term" value="F:ATP hydrolysis activity"/>
    <property type="evidence" value="ECO:0007669"/>
    <property type="project" value="InterPro"/>
</dbReference>
<evidence type="ECO:0000313" key="3">
    <source>
        <dbReference type="EMBL" id="GIZ38331.1"/>
    </source>
</evidence>
<dbReference type="RefSeq" id="XP_044652818.1">
    <property type="nucleotide sequence ID" value="XM_044796883.1"/>
</dbReference>
<dbReference type="InterPro" id="IPR054289">
    <property type="entry name" value="DUF7025"/>
</dbReference>
<feature type="compositionally biased region" description="Basic and acidic residues" evidence="1">
    <location>
        <begin position="1"/>
        <end position="14"/>
    </location>
</feature>
<dbReference type="GO" id="GO:0005524">
    <property type="term" value="F:ATP binding"/>
    <property type="evidence" value="ECO:0007669"/>
    <property type="project" value="InterPro"/>
</dbReference>
<comment type="caution">
    <text evidence="3">The sequence shown here is derived from an EMBL/GenBank/DDBJ whole genome shotgun (WGS) entry which is preliminary data.</text>
</comment>
<dbReference type="AlphaFoldDB" id="A0A9P3CB79"/>
<accession>A0A9P3CB79</accession>
<dbReference type="SUPFAM" id="SSF52540">
    <property type="entry name" value="P-loop containing nucleoside triphosphate hydrolases"/>
    <property type="match status" value="1"/>
</dbReference>
<dbReference type="PANTHER" id="PTHR46411">
    <property type="entry name" value="FAMILY ATPASE, PUTATIVE-RELATED"/>
    <property type="match status" value="1"/>
</dbReference>
<dbReference type="PANTHER" id="PTHR46411:SF2">
    <property type="entry name" value="AAA+ ATPASE DOMAIN-CONTAINING PROTEIN"/>
    <property type="match status" value="1"/>
</dbReference>
<name>A0A9P3CB79_9PEZI</name>
<proteinExistence type="predicted"/>
<dbReference type="InterPro" id="IPR027417">
    <property type="entry name" value="P-loop_NTPase"/>
</dbReference>
<dbReference type="GeneID" id="68287326"/>
<gene>
    <name evidence="3" type="ORF">CKM354_000175100</name>
</gene>
<dbReference type="InterPro" id="IPR003959">
    <property type="entry name" value="ATPase_AAA_core"/>
</dbReference>
<dbReference type="Proteomes" id="UP000825890">
    <property type="component" value="Unassembled WGS sequence"/>
</dbReference>
<dbReference type="CDD" id="cd19481">
    <property type="entry name" value="RecA-like_protease"/>
    <property type="match status" value="1"/>
</dbReference>
<sequence>MEHHNDDDSREKRLARGPPRPPSANDPSWDWDDPGAGLEHRSPPRSASPAHSKALLDIDDSEPLLWPQTPDRERRETFGDPYDFAQVTHLAAENARLQAELDRLRGTSTGHDEDTPWHVLHRVYCPHARSQHTFSDRPAVVWEDGHNHLDCRRRVPSEKVWETLHSESPFVVYKDYECSDSEEPTNDALPIPIRDEVKILSKTLLANLERLLRSHVGLDAYRRVNVLSHGRIQEPYVFYYHFEAEAKAFLSACLVDQQSLKSLMTYFDEQTSSTLSAVRQRLADGVASKFDLPYLFRPGDLVVSTLRSEPIVMTVSSPVELVHGEWACMATSIHFDGQFRLRKGNLSFQITQKQDLIPIQSLPVYPLCYTDARSRNALLARGRKFHSCCDQKYVTAAVGLGDDDRNLSEVRYMIDVQAFHILHPPEGGASKEDTIDPHSIGDDFFLRLPAVIQGFRMLDKRWVTLRIDDISPVKWNTQAFEDLVISNEHDSDTKGLIAALVQNKIASEQSIDFVEGKGTGLVLLLHGAPGTGKTLTAESVAEIGQKPLYRVTCGDIGTKPEQVEKYLESVFMLGRRWGCVVLLDEADVFLEKRSLDNLQRNALVSIFLRTMEYYDGILILTSNRVGHFDEAFKSRVQLAIPYKALDRNQRSQVWKNFIRKLQDVGENMDVDDIRERVEVLANYDMNGRQIRNAINTARQLARFNNREPLKSAHLERALKVSQQFDRYIESVQHPGLSAEEMATESGDR</sequence>
<dbReference type="OrthoDB" id="10042665at2759"/>
<dbReference type="Pfam" id="PF23232">
    <property type="entry name" value="AAA_lid_13"/>
    <property type="match status" value="1"/>
</dbReference>
<dbReference type="InterPro" id="IPR003593">
    <property type="entry name" value="AAA+_ATPase"/>
</dbReference>
<organism evidence="3 4">
    <name type="scientific">Cercospora kikuchii</name>
    <dbReference type="NCBI Taxonomy" id="84275"/>
    <lineage>
        <taxon>Eukaryota</taxon>
        <taxon>Fungi</taxon>
        <taxon>Dikarya</taxon>
        <taxon>Ascomycota</taxon>
        <taxon>Pezizomycotina</taxon>
        <taxon>Dothideomycetes</taxon>
        <taxon>Dothideomycetidae</taxon>
        <taxon>Mycosphaerellales</taxon>
        <taxon>Mycosphaerellaceae</taxon>
        <taxon>Cercospora</taxon>
    </lineage>
</organism>
<feature type="region of interest" description="Disordered" evidence="1">
    <location>
        <begin position="1"/>
        <end position="77"/>
    </location>
</feature>
<protein>
    <recommendedName>
        <fullName evidence="2">AAA+ ATPase domain-containing protein</fullName>
    </recommendedName>
</protein>
<feature type="domain" description="AAA+ ATPase" evidence="2">
    <location>
        <begin position="519"/>
        <end position="646"/>
    </location>
</feature>
<keyword evidence="4" id="KW-1185">Reference proteome</keyword>
<dbReference type="InterPro" id="IPR056599">
    <property type="entry name" value="AAA_lid_fung"/>
</dbReference>
<evidence type="ECO:0000313" key="4">
    <source>
        <dbReference type="Proteomes" id="UP000825890"/>
    </source>
</evidence>